<evidence type="ECO:0000313" key="2">
    <source>
        <dbReference type="Proteomes" id="UP000275256"/>
    </source>
</evidence>
<evidence type="ECO:0000313" key="1">
    <source>
        <dbReference type="EMBL" id="RMB57264.1"/>
    </source>
</evidence>
<gene>
    <name evidence="1" type="ORF">EAX62_16135</name>
</gene>
<accession>A0A3M0FX58</accession>
<name>A0A3M0FX58_9ACTN</name>
<reference evidence="1 2" key="1">
    <citation type="submission" date="2018-10" db="EMBL/GenBank/DDBJ databases">
        <title>Tessaracoccus antarcticuss sp. nov., isolated from sediment.</title>
        <authorList>
            <person name="Zhou L.Y."/>
            <person name="Du Z.J."/>
        </authorList>
    </citation>
    <scope>NUCLEOTIDE SEQUENCE [LARGE SCALE GENOMIC DNA]</scope>
    <source>
        <strain evidence="1 2">JDX10</strain>
    </source>
</reference>
<dbReference type="EMBL" id="REFW01000007">
    <property type="protein sequence ID" value="RMB57264.1"/>
    <property type="molecule type" value="Genomic_DNA"/>
</dbReference>
<dbReference type="AlphaFoldDB" id="A0A3M0FX58"/>
<comment type="caution">
    <text evidence="1">The sequence shown here is derived from an EMBL/GenBank/DDBJ whole genome shotgun (WGS) entry which is preliminary data.</text>
</comment>
<proteinExistence type="predicted"/>
<protein>
    <submittedName>
        <fullName evidence="1">Uncharacterized protein</fullName>
    </submittedName>
</protein>
<dbReference type="Proteomes" id="UP000275256">
    <property type="component" value="Unassembled WGS sequence"/>
</dbReference>
<organism evidence="1 2">
    <name type="scientific">Tessaracoccus antarcticus</name>
    <dbReference type="NCBI Taxonomy" id="2479848"/>
    <lineage>
        <taxon>Bacteria</taxon>
        <taxon>Bacillati</taxon>
        <taxon>Actinomycetota</taxon>
        <taxon>Actinomycetes</taxon>
        <taxon>Propionibacteriales</taxon>
        <taxon>Propionibacteriaceae</taxon>
        <taxon>Tessaracoccus</taxon>
    </lineage>
</organism>
<sequence>MFAHLAAEADRHHAVIVMDTHAEKLARIYAQDMPGLYVVAQRRTIINGPTWTLQRDPQPVSS</sequence>
<keyword evidence="2" id="KW-1185">Reference proteome</keyword>